<name>A0ABR1VE25_9PEZI</name>
<gene>
    <name evidence="3" type="ORF">PG994_006083</name>
</gene>
<evidence type="ECO:0000256" key="2">
    <source>
        <dbReference type="SAM" id="Phobius"/>
    </source>
</evidence>
<feature type="transmembrane region" description="Helical" evidence="2">
    <location>
        <begin position="258"/>
        <end position="278"/>
    </location>
</feature>
<feature type="transmembrane region" description="Helical" evidence="2">
    <location>
        <begin position="191"/>
        <end position="208"/>
    </location>
</feature>
<protein>
    <recommendedName>
        <fullName evidence="5">Transmembrane protein</fullName>
    </recommendedName>
</protein>
<dbReference type="EMBL" id="JAQQWL010000006">
    <property type="protein sequence ID" value="KAK8069467.1"/>
    <property type="molecule type" value="Genomic_DNA"/>
</dbReference>
<evidence type="ECO:0000256" key="1">
    <source>
        <dbReference type="SAM" id="MobiDB-lite"/>
    </source>
</evidence>
<comment type="caution">
    <text evidence="3">The sequence shown here is derived from an EMBL/GenBank/DDBJ whole genome shotgun (WGS) entry which is preliminary data.</text>
</comment>
<proteinExistence type="predicted"/>
<dbReference type="GeneID" id="92090555"/>
<evidence type="ECO:0008006" key="5">
    <source>
        <dbReference type="Google" id="ProtNLM"/>
    </source>
</evidence>
<feature type="region of interest" description="Disordered" evidence="1">
    <location>
        <begin position="141"/>
        <end position="185"/>
    </location>
</feature>
<keyword evidence="2" id="KW-0472">Membrane</keyword>
<keyword evidence="2" id="KW-1133">Transmembrane helix</keyword>
<dbReference type="RefSeq" id="XP_066716761.1">
    <property type="nucleotide sequence ID" value="XM_066857492.1"/>
</dbReference>
<keyword evidence="2" id="KW-0812">Transmembrane</keyword>
<organism evidence="3 4">
    <name type="scientific">Apiospora phragmitis</name>
    <dbReference type="NCBI Taxonomy" id="2905665"/>
    <lineage>
        <taxon>Eukaryota</taxon>
        <taxon>Fungi</taxon>
        <taxon>Dikarya</taxon>
        <taxon>Ascomycota</taxon>
        <taxon>Pezizomycotina</taxon>
        <taxon>Sordariomycetes</taxon>
        <taxon>Xylariomycetidae</taxon>
        <taxon>Amphisphaeriales</taxon>
        <taxon>Apiosporaceae</taxon>
        <taxon>Apiospora</taxon>
    </lineage>
</organism>
<feature type="transmembrane region" description="Helical" evidence="2">
    <location>
        <begin position="57"/>
        <end position="78"/>
    </location>
</feature>
<reference evidence="3 4" key="1">
    <citation type="submission" date="2023-01" db="EMBL/GenBank/DDBJ databases">
        <title>Analysis of 21 Apiospora genomes using comparative genomics revels a genus with tremendous synthesis potential of carbohydrate active enzymes and secondary metabolites.</title>
        <authorList>
            <person name="Sorensen T."/>
        </authorList>
    </citation>
    <scope>NUCLEOTIDE SEQUENCE [LARGE SCALE GENOMIC DNA]</scope>
    <source>
        <strain evidence="3 4">CBS 135458</strain>
    </source>
</reference>
<sequence length="295" mass="33664">MQHPGPPSPLELPARQAKVVQAAIEHWASDDSSLLSPQLAAQLRASVEVQGFPWDTFAKYTLMLAVLCLVIAVLSTFFEDAFARFWRRIRDIPAGTRCLLTAAAGSMVHFYAFYQRQQQQKIQQQEERVFASEAKKLENRAEAEWDEREAEKKRNSSKSDNRPSSPHGEETRKRRSREAERKAREQLRDRVRGSVILLLASIYGLVALLTGSNFIWSCAMVVLSYWFGAVTGYSYVILTHETPNSTDTKFWEFCWGGWYKPLFFAVLAGTFAMVGRFAEELWHMRAFARLAGGLR</sequence>
<accession>A0ABR1VE25</accession>
<evidence type="ECO:0000313" key="3">
    <source>
        <dbReference type="EMBL" id="KAK8069467.1"/>
    </source>
</evidence>
<keyword evidence="4" id="KW-1185">Reference proteome</keyword>
<dbReference type="Proteomes" id="UP001480595">
    <property type="component" value="Unassembled WGS sequence"/>
</dbReference>
<feature type="transmembrane region" description="Helical" evidence="2">
    <location>
        <begin position="214"/>
        <end position="238"/>
    </location>
</feature>
<evidence type="ECO:0000313" key="4">
    <source>
        <dbReference type="Proteomes" id="UP001480595"/>
    </source>
</evidence>